<feature type="region of interest" description="Disordered" evidence="1">
    <location>
        <begin position="172"/>
        <end position="194"/>
    </location>
</feature>
<reference evidence="2 3" key="1">
    <citation type="submission" date="2017-04" db="EMBL/GenBank/DDBJ databases">
        <title>Draft genome sequence of Tuber borchii Vittad., a whitish edible truffle.</title>
        <authorList>
            <consortium name="DOE Joint Genome Institute"/>
            <person name="Murat C."/>
            <person name="Kuo A."/>
            <person name="Barry K.W."/>
            <person name="Clum A."/>
            <person name="Dockter R.B."/>
            <person name="Fauchery L."/>
            <person name="Iotti M."/>
            <person name="Kohler A."/>
            <person name="Labutti K."/>
            <person name="Lindquist E.A."/>
            <person name="Lipzen A."/>
            <person name="Ohm R.A."/>
            <person name="Wang M."/>
            <person name="Grigoriev I.V."/>
            <person name="Zambonelli A."/>
            <person name="Martin F.M."/>
        </authorList>
    </citation>
    <scope>NUCLEOTIDE SEQUENCE [LARGE SCALE GENOMIC DNA]</scope>
    <source>
        <strain evidence="2 3">Tbo3840</strain>
    </source>
</reference>
<gene>
    <name evidence="2" type="ORF">B9Z19DRAFT_1066554</name>
</gene>
<feature type="compositionally biased region" description="Low complexity" evidence="1">
    <location>
        <begin position="179"/>
        <end position="194"/>
    </location>
</feature>
<protein>
    <submittedName>
        <fullName evidence="2">Uncharacterized protein</fullName>
    </submittedName>
</protein>
<keyword evidence="3" id="KW-1185">Reference proteome</keyword>
<feature type="region of interest" description="Disordered" evidence="1">
    <location>
        <begin position="86"/>
        <end position="134"/>
    </location>
</feature>
<accession>A0A2T6ZM11</accession>
<dbReference type="Proteomes" id="UP000244722">
    <property type="component" value="Unassembled WGS sequence"/>
</dbReference>
<comment type="caution">
    <text evidence="2">The sequence shown here is derived from an EMBL/GenBank/DDBJ whole genome shotgun (WGS) entry which is preliminary data.</text>
</comment>
<feature type="compositionally biased region" description="Low complexity" evidence="1">
    <location>
        <begin position="89"/>
        <end position="110"/>
    </location>
</feature>
<name>A0A2T6ZM11_TUBBO</name>
<evidence type="ECO:0000313" key="2">
    <source>
        <dbReference type="EMBL" id="PUU76527.1"/>
    </source>
</evidence>
<dbReference type="AlphaFoldDB" id="A0A2T6ZM11"/>
<sequence length="194" mass="21074">MRDCYIATGWDNRSKLPLWLPRSSQEPGTLEQLIETWFPTAKDKITIIFEYIDTDIRTSPLLAPDIPSQGRTTNKEITYTSHSTTQFISSSGQPLSSSPPLLAAIPAKPSGQKKASSHKSPVNDPDYGNDISESSDSSLLSLAELISQVQEISNISVDEVNLHSITINQPAPFADHNSESSLSSIPSALSLPLP</sequence>
<dbReference type="EMBL" id="NESQ01000185">
    <property type="protein sequence ID" value="PUU76527.1"/>
    <property type="molecule type" value="Genomic_DNA"/>
</dbReference>
<dbReference type="OrthoDB" id="5457085at2759"/>
<proteinExistence type="predicted"/>
<organism evidence="2 3">
    <name type="scientific">Tuber borchii</name>
    <name type="common">White truffle</name>
    <dbReference type="NCBI Taxonomy" id="42251"/>
    <lineage>
        <taxon>Eukaryota</taxon>
        <taxon>Fungi</taxon>
        <taxon>Dikarya</taxon>
        <taxon>Ascomycota</taxon>
        <taxon>Pezizomycotina</taxon>
        <taxon>Pezizomycetes</taxon>
        <taxon>Pezizales</taxon>
        <taxon>Tuberaceae</taxon>
        <taxon>Tuber</taxon>
    </lineage>
</organism>
<evidence type="ECO:0000313" key="3">
    <source>
        <dbReference type="Proteomes" id="UP000244722"/>
    </source>
</evidence>
<evidence type="ECO:0000256" key="1">
    <source>
        <dbReference type="SAM" id="MobiDB-lite"/>
    </source>
</evidence>